<dbReference type="InterPro" id="IPR047187">
    <property type="entry name" value="SF1_C_Upf1"/>
</dbReference>
<accession>A0ABX6HEW7</accession>
<feature type="domain" description="DNA2/NAM7 helicase-like C-terminal" evidence="3">
    <location>
        <begin position="1367"/>
        <end position="1565"/>
    </location>
</feature>
<dbReference type="InterPro" id="IPR049468">
    <property type="entry name" value="Restrct_endonuc-II-like_dom"/>
</dbReference>
<feature type="domain" description="DNA2/NAM7 helicase helicase" evidence="2">
    <location>
        <begin position="1308"/>
        <end position="1347"/>
    </location>
</feature>
<dbReference type="InterPro" id="IPR021754">
    <property type="entry name" value="DUF3320"/>
</dbReference>
<dbReference type="Proteomes" id="UP000464644">
    <property type="component" value="Chromosome"/>
</dbReference>
<dbReference type="EMBL" id="CP047265">
    <property type="protein sequence ID" value="QHF03874.1"/>
    <property type="molecule type" value="Genomic_DNA"/>
</dbReference>
<dbReference type="SUPFAM" id="SSF52540">
    <property type="entry name" value="P-loop containing nucleoside triphosphate hydrolases"/>
    <property type="match status" value="1"/>
</dbReference>
<organism evidence="5 6">
    <name type="scientific">Pseudomonas asturiensis</name>
    <dbReference type="NCBI Taxonomy" id="1190415"/>
    <lineage>
        <taxon>Bacteria</taxon>
        <taxon>Pseudomonadati</taxon>
        <taxon>Pseudomonadota</taxon>
        <taxon>Gammaproteobacteria</taxon>
        <taxon>Pseudomonadales</taxon>
        <taxon>Pseudomonadaceae</taxon>
        <taxon>Pseudomonas</taxon>
    </lineage>
</organism>
<dbReference type="PANTHER" id="PTHR10887:SF495">
    <property type="entry name" value="HELICASE SENATAXIN ISOFORM X1-RELATED"/>
    <property type="match status" value="1"/>
</dbReference>
<dbReference type="Gene3D" id="3.10.620.30">
    <property type="match status" value="1"/>
</dbReference>
<dbReference type="InterPro" id="IPR027417">
    <property type="entry name" value="P-loop_NTPase"/>
</dbReference>
<feature type="domain" description="DNA2/NAM7 helicase helicase" evidence="2">
    <location>
        <begin position="663"/>
        <end position="726"/>
    </location>
</feature>
<dbReference type="Gene3D" id="3.40.50.300">
    <property type="entry name" value="P-loop containing nucleotide triphosphate hydrolases"/>
    <property type="match status" value="3"/>
</dbReference>
<keyword evidence="6" id="KW-1185">Reference proteome</keyword>
<name>A0ABX6HEW7_9PSED</name>
<dbReference type="Gene3D" id="3.40.960.10">
    <property type="entry name" value="VSR Endonuclease"/>
    <property type="match status" value="1"/>
</dbReference>
<dbReference type="CDD" id="cd18808">
    <property type="entry name" value="SF1_C_Upf1"/>
    <property type="match status" value="1"/>
</dbReference>
<sequence>MNIKIEALIARKIGFASHQNAVPLVRELSIWNQEETNLENLVLTLSTDPDFVESRTWHIDRLNPGNRLSITERDIKLNAGYLAGLSESLSADVVLRLSQGENFLVEQRFPAELLARSEWGGLSAMPELLAAFCMPNDPAVDRVLKAASQVLRRAGKKDGIDGYESKSRTRTWELASAIWSGVCSFQLSYALPPASFEQQGQKIRPPSVVLENGVATCLDTALLFAAALEQAGLNALLLMTKGHAFAGVWLQPQEFSQLLTDEASAVRKRLDLKEMVVFETTLATQAHPASFSQAIAAAERQLDDEQFIMAIDLHRARMQKIRPMALVSAVEVLDANADALPAAEGLEDAPPLPGFDVDINESSDGPAGKLTLWQRKLLDLTTRNRLLHLPDSAKGLRLLCPDPAALEDLLSSGGRIRVVPVPDLMSSGRDVALYEQQNNESLVDDVARQALGRGEVLASLEKTKLEATLIELFRKARSDLEEGGANTLFLAIGFLKWKKSADDPKTYSAPLILLPVKLERKSALSGVTLSLLDEEPRFNLTLLELLRHDFELVIPGLDGELPSDESGIDVTCIWNMVRRAVRDVPGFEVSTELVLGTFSFAKYLMWKDLNANAAQLLQSPLVKHLLEPDPEGEGVASSEDFPRPERLDSTVTPAQLFAPLPSDSSQLAAVVASGGTRSFVMDGPPGTGKSQTIANMIAHNLALGRRVLFVAEKRAALDVVYRRLAEKGLGEFCLELHSSKASKVEVLKQLDRAWDVSDALGAEEWEYEAARLQTLRSRLNQLVDVLHRRWDNGLSLHQAIGRVVRDHNPQTPKLAWAPATHHDAAEYGNLLDLSRRLGLNGTAARDLSGKFGALSQTQWSNAWQSQMASTSRELPQALDALNAASERLLGLTHLALPIAEVLQVQQLNELVTLITQSHGVNLSFAFAPDAVSRIDAARRACQLIESYKELEESLSLNYADEACRRIPFEAMHSDWREAEGKFWFLASFAKKKVAKKLASLGGAAGVPDTLSDLAIFERLHTQLLELDSLSGDMQSIPGWQGLSSDTTRTLRAVTLAEILRGLLSALAESPDHLVSLRGAVARLVIDANEMLAPGGQIGTALSALQQALSRYDDAARLFAGLAGTNPDAHVGVAALRATSLSIQQQEEQLKAWCDWCRVREQATDAGLATLAQALEAGSLLPSATEETFVTAYAHWFATQGIDGEPLLRNFVAAEHMSDISAFIRLDDELAKLTVRYIRAKLCGVIPSKNDIPKSSGWAILKHELQKSRRHKPVRQLAIEMGDALNRLAPCMLMSPLSIAQFLPADQPPFDLVIFDEASQIAPWDAIGSIARGKQVVIAGDPRQMPPTNFFSRGPNAGDDDTAEDMESILDECLGAGVPSHSLSWHYRSRHESLIAFSNHRYYDSNLITFPAAETRASAVEWRRVEGVYAKGKGRYNQAEAEAIVSETVKRLTDPAFVAAGHSIGIITLNSDQQKLINDLLDTARKQYPQIEPFFQDTQTEPVVVKNLETVQGDERDLIMLGIGYGPTEPGAQVMSMNFGPLNKDGGWRRLNVAITRSRREMLVFSSFDPSMIDLNRTNARAVRDLKHFIEFAQRGPRALAEAVHGSVGGCDSPFEEAVAQGLRRLGWQVVPQIGVSRFRIDLGIVHPDRPGDYLAGVECDGATYHSAATARDRDKVRGATLKGLGWNLVRLWSTEWWVDKEGALQKLHAALNHLLARSRLAFDPVKADEPVAPTVVIDFAAVPQIDEEMDAVIESPVASDDEAPSEIAEARIARSYGSQANVGRQGEYRVADLSSLAPLIQAEQFHVPEYTPVLRQIIEEVLRQEAPILDALLVQRVARAHGFQRSGRLIRDRVLELADRHHHVQQAGSEEVFVWHAEGDVMEWSTYRVPASANDARSIEEIAAEELRIAASIIDAADPALEVARLLGVKRLTGAARQRIERILNA</sequence>
<dbReference type="InterPro" id="IPR045055">
    <property type="entry name" value="DNA2/NAM7-like"/>
</dbReference>
<dbReference type="Pfam" id="PF13195">
    <property type="entry name" value="DUF4011"/>
    <property type="match status" value="1"/>
</dbReference>
<gene>
    <name evidence="5" type="ORF">N015_16220</name>
</gene>
<feature type="domain" description="DUF3320" evidence="1">
    <location>
        <begin position="1804"/>
        <end position="1852"/>
    </location>
</feature>
<dbReference type="Pfam" id="PF18741">
    <property type="entry name" value="MTES_1575"/>
    <property type="match status" value="1"/>
</dbReference>
<feature type="domain" description="Restriction endonuclease type II-like" evidence="4">
    <location>
        <begin position="1614"/>
        <end position="1711"/>
    </location>
</feature>
<protein>
    <submittedName>
        <fullName evidence="5">DUF3320 domain-containing protein</fullName>
    </submittedName>
</protein>
<dbReference type="InterPro" id="IPR025103">
    <property type="entry name" value="DUF4011"/>
</dbReference>
<dbReference type="RefSeq" id="WP_024686539.1">
    <property type="nucleotide sequence ID" value="NZ_CP047265.1"/>
</dbReference>
<evidence type="ECO:0000313" key="6">
    <source>
        <dbReference type="Proteomes" id="UP000464644"/>
    </source>
</evidence>
<dbReference type="Pfam" id="PF13086">
    <property type="entry name" value="AAA_11"/>
    <property type="match status" value="2"/>
</dbReference>
<evidence type="ECO:0000259" key="2">
    <source>
        <dbReference type="Pfam" id="PF13086"/>
    </source>
</evidence>
<dbReference type="InterPro" id="IPR041677">
    <property type="entry name" value="DNA2/NAM7_AAA_11"/>
</dbReference>
<dbReference type="SUPFAM" id="SSF52980">
    <property type="entry name" value="Restriction endonuclease-like"/>
    <property type="match status" value="1"/>
</dbReference>
<dbReference type="InterPro" id="IPR041679">
    <property type="entry name" value="DNA2/NAM7-like_C"/>
</dbReference>
<dbReference type="Pfam" id="PF13087">
    <property type="entry name" value="AAA_12"/>
    <property type="match status" value="1"/>
</dbReference>
<dbReference type="PANTHER" id="PTHR10887">
    <property type="entry name" value="DNA2/NAM7 HELICASE FAMILY"/>
    <property type="match status" value="1"/>
</dbReference>
<evidence type="ECO:0000259" key="3">
    <source>
        <dbReference type="Pfam" id="PF13087"/>
    </source>
</evidence>
<evidence type="ECO:0000259" key="1">
    <source>
        <dbReference type="Pfam" id="PF11784"/>
    </source>
</evidence>
<dbReference type="Pfam" id="PF11784">
    <property type="entry name" value="DUF3320"/>
    <property type="match status" value="1"/>
</dbReference>
<dbReference type="InterPro" id="IPR011335">
    <property type="entry name" value="Restrct_endonuc-II-like"/>
</dbReference>
<evidence type="ECO:0000313" key="5">
    <source>
        <dbReference type="EMBL" id="QHF03874.1"/>
    </source>
</evidence>
<proteinExistence type="predicted"/>
<evidence type="ECO:0000259" key="4">
    <source>
        <dbReference type="Pfam" id="PF18741"/>
    </source>
</evidence>
<reference evidence="5 6" key="1">
    <citation type="journal article" date="2014" name="Genome Announc.">
        <title>Draft Genome Sequences of a Phylogenetically Diverse Suite of Pseudomonas syringae Strains from Multiple Source Populations.</title>
        <authorList>
            <person name="Baltrus D.A."/>
            <person name="Yourstone S."/>
            <person name="Lind A."/>
            <person name="Guilbaud C."/>
            <person name="Sands D.C."/>
            <person name="Jones C.D."/>
            <person name="Morris C.E."/>
            <person name="Dangl J.L."/>
        </authorList>
    </citation>
    <scope>NUCLEOTIDE SEQUENCE [LARGE SCALE GENOMIC DNA]</scope>
    <source>
        <strain evidence="5 6">CC1524</strain>
    </source>
</reference>